<dbReference type="EMBL" id="BOON01000031">
    <property type="protein sequence ID" value="GII23758.1"/>
    <property type="molecule type" value="Genomic_DNA"/>
</dbReference>
<evidence type="ECO:0000313" key="5">
    <source>
        <dbReference type="EMBL" id="GII23758.1"/>
    </source>
</evidence>
<dbReference type="CDD" id="cd07377">
    <property type="entry name" value="WHTH_GntR"/>
    <property type="match status" value="1"/>
</dbReference>
<name>A0A8J3TC53_9ACTN</name>
<dbReference type="SUPFAM" id="SSF46785">
    <property type="entry name" value="Winged helix' DNA-binding domain"/>
    <property type="match status" value="1"/>
</dbReference>
<dbReference type="InterPro" id="IPR011711">
    <property type="entry name" value="GntR_C"/>
</dbReference>
<dbReference type="InterPro" id="IPR036388">
    <property type="entry name" value="WH-like_DNA-bd_sf"/>
</dbReference>
<keyword evidence="6" id="KW-1185">Reference proteome</keyword>
<dbReference type="Gene3D" id="1.20.120.530">
    <property type="entry name" value="GntR ligand-binding domain-like"/>
    <property type="match status" value="1"/>
</dbReference>
<dbReference type="Pfam" id="PF07729">
    <property type="entry name" value="FCD"/>
    <property type="match status" value="1"/>
</dbReference>
<dbReference type="GO" id="GO:0003700">
    <property type="term" value="F:DNA-binding transcription factor activity"/>
    <property type="evidence" value="ECO:0007669"/>
    <property type="project" value="InterPro"/>
</dbReference>
<dbReference type="SMART" id="SM00895">
    <property type="entry name" value="FCD"/>
    <property type="match status" value="1"/>
</dbReference>
<dbReference type="Gene3D" id="1.10.10.10">
    <property type="entry name" value="Winged helix-like DNA-binding domain superfamily/Winged helix DNA-binding domain"/>
    <property type="match status" value="1"/>
</dbReference>
<dbReference type="InterPro" id="IPR036390">
    <property type="entry name" value="WH_DNA-bd_sf"/>
</dbReference>
<dbReference type="Pfam" id="PF00392">
    <property type="entry name" value="GntR"/>
    <property type="match status" value="1"/>
</dbReference>
<evidence type="ECO:0000256" key="2">
    <source>
        <dbReference type="ARBA" id="ARBA00023125"/>
    </source>
</evidence>
<dbReference type="InterPro" id="IPR000524">
    <property type="entry name" value="Tscrpt_reg_HTH_GntR"/>
</dbReference>
<dbReference type="PROSITE" id="PS50949">
    <property type="entry name" value="HTH_GNTR"/>
    <property type="match status" value="1"/>
</dbReference>
<comment type="caution">
    <text evidence="5">The sequence shown here is derived from an EMBL/GenBank/DDBJ whole genome shotgun (WGS) entry which is preliminary data.</text>
</comment>
<accession>A0A8J3TC53</accession>
<proteinExistence type="predicted"/>
<dbReference type="PANTHER" id="PTHR43537">
    <property type="entry name" value="TRANSCRIPTIONAL REGULATOR, GNTR FAMILY"/>
    <property type="match status" value="1"/>
</dbReference>
<evidence type="ECO:0000256" key="1">
    <source>
        <dbReference type="ARBA" id="ARBA00023015"/>
    </source>
</evidence>
<feature type="domain" description="HTH gntR-type" evidence="4">
    <location>
        <begin position="7"/>
        <end position="74"/>
    </location>
</feature>
<dbReference type="PANTHER" id="PTHR43537:SF24">
    <property type="entry name" value="GLUCONATE OPERON TRANSCRIPTIONAL REPRESSOR"/>
    <property type="match status" value="1"/>
</dbReference>
<dbReference type="Proteomes" id="UP000599074">
    <property type="component" value="Unassembled WGS sequence"/>
</dbReference>
<dbReference type="RefSeq" id="WP_168114230.1">
    <property type="nucleotide sequence ID" value="NZ_BOON01000031.1"/>
</dbReference>
<keyword evidence="1" id="KW-0805">Transcription regulation</keyword>
<evidence type="ECO:0000256" key="3">
    <source>
        <dbReference type="ARBA" id="ARBA00023163"/>
    </source>
</evidence>
<protein>
    <submittedName>
        <fullName evidence="5">GntR family transcriptional regulator</fullName>
    </submittedName>
</protein>
<dbReference type="GO" id="GO:0003677">
    <property type="term" value="F:DNA binding"/>
    <property type="evidence" value="ECO:0007669"/>
    <property type="project" value="UniProtKB-KW"/>
</dbReference>
<dbReference type="SMART" id="SM00345">
    <property type="entry name" value="HTH_GNTR"/>
    <property type="match status" value="1"/>
</dbReference>
<reference evidence="5" key="1">
    <citation type="submission" date="2021-01" db="EMBL/GenBank/DDBJ databases">
        <title>Whole genome shotgun sequence of Planosporangium mesophilum NBRC 109066.</title>
        <authorList>
            <person name="Komaki H."/>
            <person name="Tamura T."/>
        </authorList>
    </citation>
    <scope>NUCLEOTIDE SEQUENCE</scope>
    <source>
        <strain evidence="5">NBRC 109066</strain>
    </source>
</reference>
<organism evidence="5 6">
    <name type="scientific">Planosporangium mesophilum</name>
    <dbReference type="NCBI Taxonomy" id="689768"/>
    <lineage>
        <taxon>Bacteria</taxon>
        <taxon>Bacillati</taxon>
        <taxon>Actinomycetota</taxon>
        <taxon>Actinomycetes</taxon>
        <taxon>Micromonosporales</taxon>
        <taxon>Micromonosporaceae</taxon>
        <taxon>Planosporangium</taxon>
    </lineage>
</organism>
<evidence type="ECO:0000259" key="4">
    <source>
        <dbReference type="PROSITE" id="PS50949"/>
    </source>
</evidence>
<gene>
    <name evidence="5" type="ORF">Pme01_33550</name>
</gene>
<dbReference type="InterPro" id="IPR008920">
    <property type="entry name" value="TF_FadR/GntR_C"/>
</dbReference>
<dbReference type="SUPFAM" id="SSF48008">
    <property type="entry name" value="GntR ligand-binding domain-like"/>
    <property type="match status" value="1"/>
</dbReference>
<dbReference type="AlphaFoldDB" id="A0A8J3TC53"/>
<keyword evidence="2" id="KW-0238">DNA-binding</keyword>
<sequence>MRPLPRLTLTDDVYEAVKSLIMDHRIAPGERVTIDALARQLAVSPTPVREALARLESEGLVRKRAMAGYTTAPLLTRTEFEELFEMRLLLECPAAARAAGRRAAGQLDVDVLAQEADLPDHLSGDGYAGHAPFTAQDAVFHELVAEASGNSMLHATFVRLHAHLHLHRLQFPTAHLGISGQEHRRIVAAIAAGTPDAAADAMRRHLEAARQRHRDHFAALDT</sequence>
<keyword evidence="3" id="KW-0804">Transcription</keyword>
<evidence type="ECO:0000313" key="6">
    <source>
        <dbReference type="Proteomes" id="UP000599074"/>
    </source>
</evidence>